<evidence type="ECO:0000256" key="1">
    <source>
        <dbReference type="ARBA" id="ARBA00009787"/>
    </source>
</evidence>
<dbReference type="EMBL" id="CP041405">
    <property type="protein sequence ID" value="QDM43617.1"/>
    <property type="molecule type" value="Genomic_DNA"/>
</dbReference>
<dbReference type="Pfam" id="PF04754">
    <property type="entry name" value="Transposase_31"/>
    <property type="match status" value="1"/>
</dbReference>
<dbReference type="AlphaFoldDB" id="A0AAP9DT06"/>
<reference evidence="4 5" key="1">
    <citation type="submission" date="2019-07" db="EMBL/GenBank/DDBJ databases">
        <title>Paenibacillus thiaminolyticus NRRL B-4156.</title>
        <authorList>
            <person name="Hehnly C."/>
            <person name="Zhang L."/>
        </authorList>
    </citation>
    <scope>NUCLEOTIDE SEQUENCE [LARGE SCALE GENOMIC DNA]</scope>
    <source>
        <strain evidence="4 5">NRRL B-4156</strain>
    </source>
</reference>
<dbReference type="InterPro" id="IPR010106">
    <property type="entry name" value="RpnA"/>
</dbReference>
<dbReference type="PANTHER" id="PTHR34611:SF2">
    <property type="entry name" value="INACTIVE RECOMBINATION-PROMOTING NUCLEASE-LIKE PROTEIN RPNE-RELATED"/>
    <property type="match status" value="1"/>
</dbReference>
<evidence type="ECO:0000313" key="3">
    <source>
        <dbReference type="EMBL" id="MCY9605952.1"/>
    </source>
</evidence>
<dbReference type="Proteomes" id="UP000315377">
    <property type="component" value="Chromosome"/>
</dbReference>
<dbReference type="EMBL" id="JAMDMM010000005">
    <property type="protein sequence ID" value="MCY9605952.1"/>
    <property type="molecule type" value="Genomic_DNA"/>
</dbReference>
<comment type="similarity">
    <text evidence="1">Belongs to the Rpn/YhgA-like nuclease family.</text>
</comment>
<evidence type="ECO:0000313" key="6">
    <source>
        <dbReference type="Proteomes" id="UP001209276"/>
    </source>
</evidence>
<dbReference type="InterPro" id="IPR006842">
    <property type="entry name" value="Transposase_31"/>
</dbReference>
<proteinExistence type="inferred from homology"/>
<dbReference type="GO" id="GO:1990238">
    <property type="term" value="F:double-stranded DNA endonuclease activity"/>
    <property type="evidence" value="ECO:0007669"/>
    <property type="project" value="TreeGrafter"/>
</dbReference>
<evidence type="ECO:0000259" key="2">
    <source>
        <dbReference type="Pfam" id="PF04754"/>
    </source>
</evidence>
<organism evidence="4 5">
    <name type="scientific">Paenibacillus thiaminolyticus</name>
    <name type="common">Bacillus thiaminolyticus</name>
    <dbReference type="NCBI Taxonomy" id="49283"/>
    <lineage>
        <taxon>Bacteria</taxon>
        <taxon>Bacillati</taxon>
        <taxon>Bacillota</taxon>
        <taxon>Bacilli</taxon>
        <taxon>Bacillales</taxon>
        <taxon>Paenibacillaceae</taxon>
        <taxon>Paenibacillus</taxon>
    </lineage>
</organism>
<dbReference type="GeneID" id="76996107"/>
<dbReference type="PANTHER" id="PTHR34611">
    <property type="match status" value="1"/>
</dbReference>
<dbReference type="GO" id="GO:0006310">
    <property type="term" value="P:DNA recombination"/>
    <property type="evidence" value="ECO:0007669"/>
    <property type="project" value="TreeGrafter"/>
</dbReference>
<reference evidence="3 6" key="2">
    <citation type="submission" date="2022-05" db="EMBL/GenBank/DDBJ databases">
        <title>Genome Sequencing of Bee-Associated Microbes.</title>
        <authorList>
            <person name="Dunlap C."/>
        </authorList>
    </citation>
    <scope>NUCLEOTIDE SEQUENCE [LARGE SCALE GENOMIC DNA]</scope>
    <source>
        <strain evidence="3 6">NRRL B-14613</strain>
    </source>
</reference>
<evidence type="ECO:0000313" key="4">
    <source>
        <dbReference type="EMBL" id="QDM43617.1"/>
    </source>
</evidence>
<accession>A0AAP9DT06</accession>
<sequence length="319" mass="37542">MGKESDEHNTIHYRHDTSYRFLLSSKKLFVELLRSFVQKEWVERIDETNVQEIPHSFVLQDFKRKEADLVYRVKVNGQDVVFYLLLEMQSKVDFLMPYRLLLYQVEIWRYLMKDQEKAKDKPKTFRLPPIVPIVLYNGKRRWTASRQFRQLLANETMFGSELLNFEYVLIDVARYTEEELLALSNTIGSVFLLDQTADQTELLNRLGKLMHTIQQLPEDSQQQLIAWMANILSQKLPENEPQLRELIQNVKGGVSVMGLEKTLDAIKREGRREGRREGKREAKKEVVKQMLAEDLDPELIARVTGFSLEIITQLKEQSH</sequence>
<evidence type="ECO:0000313" key="5">
    <source>
        <dbReference type="Proteomes" id="UP000315377"/>
    </source>
</evidence>
<feature type="domain" description="Transposase (putative) YhgA-like" evidence="2">
    <location>
        <begin position="14"/>
        <end position="222"/>
    </location>
</feature>
<dbReference type="NCBIfam" id="TIGR01784">
    <property type="entry name" value="T_den_put_tspse"/>
    <property type="match status" value="1"/>
</dbReference>
<protein>
    <submittedName>
        <fullName evidence="4">Rpn family recombination-promoting nuclease/putative transposase</fullName>
    </submittedName>
</protein>
<gene>
    <name evidence="4" type="ORF">FLT43_09005</name>
    <name evidence="3" type="ORF">M5W83_02010</name>
</gene>
<dbReference type="InterPro" id="IPR051699">
    <property type="entry name" value="Rpn/YhgA-like_nuclease"/>
</dbReference>
<name>A0AAP9DT06_PANTH</name>
<keyword evidence="6" id="KW-1185">Reference proteome</keyword>
<dbReference type="RefSeq" id="WP_087445201.1">
    <property type="nucleotide sequence ID" value="NZ_CABMNB010000047.1"/>
</dbReference>
<dbReference type="Proteomes" id="UP001209276">
    <property type="component" value="Unassembled WGS sequence"/>
</dbReference>